<dbReference type="EMBL" id="JAODUO010000156">
    <property type="protein sequence ID" value="KAK2187711.1"/>
    <property type="molecule type" value="Genomic_DNA"/>
</dbReference>
<dbReference type="Proteomes" id="UP001209878">
    <property type="component" value="Unassembled WGS sequence"/>
</dbReference>
<evidence type="ECO:0008006" key="3">
    <source>
        <dbReference type="Google" id="ProtNLM"/>
    </source>
</evidence>
<name>A0AAD9P3X9_RIDPI</name>
<reference evidence="1" key="1">
    <citation type="journal article" date="2023" name="Mol. Biol. Evol.">
        <title>Third-Generation Sequencing Reveals the Adaptive Role of the Epigenome in Three Deep-Sea Polychaetes.</title>
        <authorList>
            <person name="Perez M."/>
            <person name="Aroh O."/>
            <person name="Sun Y."/>
            <person name="Lan Y."/>
            <person name="Juniper S.K."/>
            <person name="Young C.R."/>
            <person name="Angers B."/>
            <person name="Qian P.Y."/>
        </authorList>
    </citation>
    <scope>NUCLEOTIDE SEQUENCE</scope>
    <source>
        <strain evidence="1">R07B-5</strain>
    </source>
</reference>
<gene>
    <name evidence="1" type="ORF">NP493_156g02015</name>
</gene>
<sequence>MPPNTYFTLFNEKHKDLHHLVKDQIVCGPAIIFHWYDEKDVTKIREIECGEVAQPCRSIVGYDANALYLWALMQDMPTGWFTRRREQNGFRSESAQLYGQMAAEWLTWEASRTGHAFRHQLNGREKRIGQLHVDG</sequence>
<dbReference type="PANTHER" id="PTHR33206:SF1">
    <property type="entry name" value="DNA-DIRECTED DNA POLYMERASE"/>
    <property type="match status" value="1"/>
</dbReference>
<organism evidence="1 2">
    <name type="scientific">Ridgeia piscesae</name>
    <name type="common">Tubeworm</name>
    <dbReference type="NCBI Taxonomy" id="27915"/>
    <lineage>
        <taxon>Eukaryota</taxon>
        <taxon>Metazoa</taxon>
        <taxon>Spiralia</taxon>
        <taxon>Lophotrochozoa</taxon>
        <taxon>Annelida</taxon>
        <taxon>Polychaeta</taxon>
        <taxon>Sedentaria</taxon>
        <taxon>Canalipalpata</taxon>
        <taxon>Sabellida</taxon>
        <taxon>Siboglinidae</taxon>
        <taxon>Ridgeia</taxon>
    </lineage>
</organism>
<protein>
    <recommendedName>
        <fullName evidence="3">DNA-directed DNA polymerase</fullName>
    </recommendedName>
</protein>
<accession>A0AAD9P3X9</accession>
<comment type="caution">
    <text evidence="1">The sequence shown here is derived from an EMBL/GenBank/DDBJ whole genome shotgun (WGS) entry which is preliminary data.</text>
</comment>
<evidence type="ECO:0000313" key="2">
    <source>
        <dbReference type="Proteomes" id="UP001209878"/>
    </source>
</evidence>
<dbReference type="PANTHER" id="PTHR33206">
    <property type="entry name" value="PROTEIN CBG10425"/>
    <property type="match status" value="1"/>
</dbReference>
<proteinExistence type="predicted"/>
<keyword evidence="2" id="KW-1185">Reference proteome</keyword>
<dbReference type="AlphaFoldDB" id="A0AAD9P3X9"/>
<evidence type="ECO:0000313" key="1">
    <source>
        <dbReference type="EMBL" id="KAK2187711.1"/>
    </source>
</evidence>